<reference evidence="3" key="1">
    <citation type="journal article" date="2014" name="Int. J. Syst. Evol. Microbiol.">
        <title>Complete genome sequence of Corynebacterium casei LMG S-19264T (=DSM 44701T), isolated from a smear-ripened cheese.</title>
        <authorList>
            <consortium name="US DOE Joint Genome Institute (JGI-PGF)"/>
            <person name="Walter F."/>
            <person name="Albersmeier A."/>
            <person name="Kalinowski J."/>
            <person name="Ruckert C."/>
        </authorList>
    </citation>
    <scope>NUCLEOTIDE SEQUENCE</scope>
    <source>
        <strain evidence="3">CGMCC 4.3508</strain>
    </source>
</reference>
<dbReference type="AlphaFoldDB" id="A0A917RNT5"/>
<sequence>MKTPDSCERDGDVVRVATAQFFSGPDVAANTELCAGYIRAAATAGAQLIVLPENSNRVRDYADRAECHEHSEELDGEFVTGLREACRATGIHAVVGVDLRADTAPEVWIASILIGPDGEILHIHHKTVLWDYEYTLFTPGAEPLEVVDTAIGRLGLLMCADGIAPDVPRVLGTLGAQILCNSLNSRGPDEVRVHVPLRALENHVWHISANTVGGPADAYPWMGGSQIVSPRGEVLGAAGEVQEALVWADIVPAAADDKNVPGFADIMGWRRPDLYGDLMTPHEGLPVASMLGPVDPEMPAKPLDVATLQVSWFHNQDWTITRALGQIAHAARRGATLGVLPELFCFRPGEVAEDPAAAALVSRRVLDTIRQSAREHQLWVVVHLVEREGTAFYSTAYLIDASGEVAFTYRKTHLDAAETGWASAGDTIEVAHTAIGSIGLMIGNEVWVPEVMRLLTLRGAEIVAHPANWDRREAPDMAATERTEENRVHLVSVNRLDSPAKVGSQIVRADPFVPGQPIALMRYPSAQWTRYGFEEQLLMRLDLRESHNKMMGYHLDPVGTRQPKLYGPLLTEKA</sequence>
<proteinExistence type="predicted"/>
<dbReference type="InterPro" id="IPR003010">
    <property type="entry name" value="C-N_Hydrolase"/>
</dbReference>
<dbReference type="Pfam" id="PF00795">
    <property type="entry name" value="CN_hydrolase"/>
    <property type="match status" value="2"/>
</dbReference>
<organism evidence="3 4">
    <name type="scientific">Nocardia jinanensis</name>
    <dbReference type="NCBI Taxonomy" id="382504"/>
    <lineage>
        <taxon>Bacteria</taxon>
        <taxon>Bacillati</taxon>
        <taxon>Actinomycetota</taxon>
        <taxon>Actinomycetes</taxon>
        <taxon>Mycobacteriales</taxon>
        <taxon>Nocardiaceae</taxon>
        <taxon>Nocardia</taxon>
    </lineage>
</organism>
<comment type="caution">
    <text evidence="3">The sequence shown here is derived from an EMBL/GenBank/DDBJ whole genome shotgun (WGS) entry which is preliminary data.</text>
</comment>
<evidence type="ECO:0000256" key="1">
    <source>
        <dbReference type="ARBA" id="ARBA00022801"/>
    </source>
</evidence>
<dbReference type="EMBL" id="BMMH01000006">
    <property type="protein sequence ID" value="GGL17394.1"/>
    <property type="molecule type" value="Genomic_DNA"/>
</dbReference>
<keyword evidence="1" id="KW-0378">Hydrolase</keyword>
<dbReference type="PROSITE" id="PS50263">
    <property type="entry name" value="CN_HYDROLASE"/>
    <property type="match status" value="2"/>
</dbReference>
<name>A0A917RNT5_9NOCA</name>
<accession>A0A917RNT5</accession>
<dbReference type="InterPro" id="IPR050345">
    <property type="entry name" value="Aliph_Amidase/BUP"/>
</dbReference>
<evidence type="ECO:0000313" key="4">
    <source>
        <dbReference type="Proteomes" id="UP000638263"/>
    </source>
</evidence>
<dbReference type="PANTHER" id="PTHR43674:SF2">
    <property type="entry name" value="BETA-UREIDOPROPIONASE"/>
    <property type="match status" value="1"/>
</dbReference>
<feature type="domain" description="CN hydrolase" evidence="2">
    <location>
        <begin position="301"/>
        <end position="574"/>
    </location>
</feature>
<evidence type="ECO:0000259" key="2">
    <source>
        <dbReference type="PROSITE" id="PS50263"/>
    </source>
</evidence>
<dbReference type="Proteomes" id="UP000638263">
    <property type="component" value="Unassembled WGS sequence"/>
</dbReference>
<feature type="domain" description="CN hydrolase" evidence="2">
    <location>
        <begin position="14"/>
        <end position="252"/>
    </location>
</feature>
<reference evidence="3" key="2">
    <citation type="submission" date="2020-09" db="EMBL/GenBank/DDBJ databases">
        <authorList>
            <person name="Sun Q."/>
            <person name="Zhou Y."/>
        </authorList>
    </citation>
    <scope>NUCLEOTIDE SEQUENCE</scope>
    <source>
        <strain evidence="3">CGMCC 4.3508</strain>
    </source>
</reference>
<gene>
    <name evidence="3" type="ORF">GCM10011588_35100</name>
</gene>
<keyword evidence="4" id="KW-1185">Reference proteome</keyword>
<dbReference type="SUPFAM" id="SSF56317">
    <property type="entry name" value="Carbon-nitrogen hydrolase"/>
    <property type="match status" value="2"/>
</dbReference>
<dbReference type="CDD" id="cd07197">
    <property type="entry name" value="nitrilase"/>
    <property type="match status" value="2"/>
</dbReference>
<dbReference type="InterPro" id="IPR036526">
    <property type="entry name" value="C-N_Hydrolase_sf"/>
</dbReference>
<protein>
    <recommendedName>
        <fullName evidence="2">CN hydrolase domain-containing protein</fullName>
    </recommendedName>
</protein>
<dbReference type="PANTHER" id="PTHR43674">
    <property type="entry name" value="NITRILASE C965.09-RELATED"/>
    <property type="match status" value="1"/>
</dbReference>
<dbReference type="RefSeq" id="WP_058856034.1">
    <property type="nucleotide sequence ID" value="NZ_BMMH01000006.1"/>
</dbReference>
<dbReference type="GO" id="GO:0016811">
    <property type="term" value="F:hydrolase activity, acting on carbon-nitrogen (but not peptide) bonds, in linear amides"/>
    <property type="evidence" value="ECO:0007669"/>
    <property type="project" value="TreeGrafter"/>
</dbReference>
<evidence type="ECO:0000313" key="3">
    <source>
        <dbReference type="EMBL" id="GGL17394.1"/>
    </source>
</evidence>
<dbReference type="Gene3D" id="3.60.110.10">
    <property type="entry name" value="Carbon-nitrogen hydrolase"/>
    <property type="match status" value="2"/>
</dbReference>